<dbReference type="EC" id="3.5.4.10" evidence="3 4"/>
<dbReference type="Gene3D" id="3.60.20.20">
    <property type="entry name" value="Inosine monophosphate cyclohydrolase-like"/>
    <property type="match status" value="1"/>
</dbReference>
<evidence type="ECO:0000256" key="4">
    <source>
        <dbReference type="NCBIfam" id="TIGR01922"/>
    </source>
</evidence>
<feature type="domain" description="Inosine monophosphate cyclohydrolase-like" evidence="5">
    <location>
        <begin position="12"/>
        <end position="204"/>
    </location>
</feature>
<evidence type="ECO:0000256" key="3">
    <source>
        <dbReference type="HAMAP-Rule" id="MF_00705"/>
    </source>
</evidence>
<keyword evidence="7" id="KW-1185">Reference proteome</keyword>
<evidence type="ECO:0000256" key="1">
    <source>
        <dbReference type="ARBA" id="ARBA00022755"/>
    </source>
</evidence>
<keyword evidence="2 3" id="KW-0378">Hydrolase</keyword>
<dbReference type="UniPathway" id="UPA00074">
    <property type="reaction ID" value="UER00135"/>
</dbReference>
<dbReference type="STRING" id="118062.MCBB_0217"/>
<evidence type="ECO:0000259" key="5">
    <source>
        <dbReference type="Pfam" id="PF07826"/>
    </source>
</evidence>
<dbReference type="SUPFAM" id="SSF75569">
    <property type="entry name" value="Archaeal IMP cyclohydrolase PurO"/>
    <property type="match status" value="1"/>
</dbReference>
<dbReference type="AlphaFoldDB" id="A0A1D3KZQ1"/>
<dbReference type="InterPro" id="IPR010191">
    <property type="entry name" value="IMP_cyclohydrolase"/>
</dbReference>
<comment type="function">
    <text evidence="3">Catalyzes the cyclization of 5-formylamidoimidazole-4-carboxamide ribonucleotide to IMP.</text>
</comment>
<accession>A0A1D3KZQ1</accession>
<evidence type="ECO:0000256" key="2">
    <source>
        <dbReference type="ARBA" id="ARBA00022801"/>
    </source>
</evidence>
<reference evidence="6 7" key="1">
    <citation type="submission" date="2016-08" db="EMBL/GenBank/DDBJ databases">
        <authorList>
            <person name="Seilhamer J.J."/>
        </authorList>
    </citation>
    <scope>NUCLEOTIDE SEQUENCE [LARGE SCALE GENOMIC DNA]</scope>
    <source>
        <strain evidence="6">Buetzberg</strain>
    </source>
</reference>
<dbReference type="PATRIC" id="fig|129848.4.peg.225"/>
<organism evidence="6 7">
    <name type="scientific">Methanobacterium congolense</name>
    <dbReference type="NCBI Taxonomy" id="118062"/>
    <lineage>
        <taxon>Archaea</taxon>
        <taxon>Methanobacteriati</taxon>
        <taxon>Methanobacteriota</taxon>
        <taxon>Methanomada group</taxon>
        <taxon>Methanobacteria</taxon>
        <taxon>Methanobacteriales</taxon>
        <taxon>Methanobacteriaceae</taxon>
        <taxon>Methanobacterium</taxon>
    </lineage>
</organism>
<dbReference type="GO" id="GO:0006189">
    <property type="term" value="P:'de novo' IMP biosynthetic process"/>
    <property type="evidence" value="ECO:0007669"/>
    <property type="project" value="UniProtKB-UniRule"/>
</dbReference>
<evidence type="ECO:0000313" key="7">
    <source>
        <dbReference type="Proteomes" id="UP000094707"/>
    </source>
</evidence>
<dbReference type="InterPro" id="IPR036795">
    <property type="entry name" value="IMP_cyclohydrolase-like_sf"/>
</dbReference>
<protein>
    <recommendedName>
        <fullName evidence="3 4">IMP cyclohydrolase</fullName>
        <ecNumber evidence="3 4">3.5.4.10</ecNumber>
    </recommendedName>
    <alternativeName>
        <fullName evidence="3">IMP synthase</fullName>
    </alternativeName>
    <alternativeName>
        <fullName evidence="3">Inosinicase</fullName>
    </alternativeName>
</protein>
<comment type="catalytic activity">
    <reaction evidence="3">
        <text>IMP + H2O = 5-formamido-1-(5-phospho-D-ribosyl)imidazole-4-carboxamide</text>
        <dbReference type="Rhea" id="RHEA:18445"/>
        <dbReference type="ChEBI" id="CHEBI:15377"/>
        <dbReference type="ChEBI" id="CHEBI:58053"/>
        <dbReference type="ChEBI" id="CHEBI:58467"/>
        <dbReference type="EC" id="3.5.4.10"/>
    </reaction>
</comment>
<dbReference type="PIRSF" id="PIRSF004866">
    <property type="entry name" value="IMP_cclhdr_arch"/>
    <property type="match status" value="1"/>
</dbReference>
<dbReference type="Proteomes" id="UP000094707">
    <property type="component" value="Chromosome I"/>
</dbReference>
<name>A0A1D3KZQ1_9EURY</name>
<dbReference type="KEGG" id="mcub:MCBB_0217"/>
<evidence type="ECO:0000313" key="6">
    <source>
        <dbReference type="EMBL" id="SCG84805.1"/>
    </source>
</evidence>
<dbReference type="GO" id="GO:0003937">
    <property type="term" value="F:IMP cyclohydrolase activity"/>
    <property type="evidence" value="ECO:0007669"/>
    <property type="project" value="UniProtKB-UniRule"/>
</dbReference>
<comment type="pathway">
    <text evidence="3">Purine metabolism; IMP biosynthesis via de novo pathway; IMP from 5-formamido-1-(5-phospho-D-ribosyl)imidazole-4-carboxamide: step 1/1.</text>
</comment>
<dbReference type="HAMAP" id="MF_00705">
    <property type="entry name" value="IMP_cyclohydrol"/>
    <property type="match status" value="1"/>
</dbReference>
<sequence>MLKKSMDGDFMYLGRIVAVGSTKNGKFAAYRVSSRSFPNRMAKTFEKRVSIVPTEGNEKDVFQNPYIAYNCVRIVGDVAVVTNGSHTDVIAEKIASGMNVRDSIALSLIAMDYEKDDYNTPRIACAVSPEEGSYIGIVTHDDVIVEKVPEGKSVYISTYEQTRPAYVDFEAENAEDAAQFIMDGGKFAEFTNPVTSAAVFIKDGKWNIGSV</sequence>
<keyword evidence="1 3" id="KW-0658">Purine biosynthesis</keyword>
<gene>
    <name evidence="3 6" type="primary">purO</name>
    <name evidence="6" type="ORF">MCBB_0217</name>
</gene>
<comment type="similarity">
    <text evidence="3">Belongs to the archaeal IMP cyclohydrolase family.</text>
</comment>
<dbReference type="InterPro" id="IPR020600">
    <property type="entry name" value="IMP_cyclohydrolase-like"/>
</dbReference>
<dbReference type="NCBIfam" id="NF003167">
    <property type="entry name" value="PRK04151.1"/>
    <property type="match status" value="1"/>
</dbReference>
<dbReference type="EMBL" id="LT607756">
    <property type="protein sequence ID" value="SCG84805.1"/>
    <property type="molecule type" value="Genomic_DNA"/>
</dbReference>
<dbReference type="NCBIfam" id="TIGR01922">
    <property type="entry name" value="purO_arch"/>
    <property type="match status" value="1"/>
</dbReference>
<proteinExistence type="inferred from homology"/>
<dbReference type="Pfam" id="PF07826">
    <property type="entry name" value="IMP_cyclohyd"/>
    <property type="match status" value="1"/>
</dbReference>